<keyword evidence="2" id="KW-1185">Reference proteome</keyword>
<protein>
    <recommendedName>
        <fullName evidence="3">LRAT domain-containing protein</fullName>
    </recommendedName>
</protein>
<dbReference type="EMBL" id="JACHHY010000023">
    <property type="protein sequence ID" value="MBB5020043.1"/>
    <property type="molecule type" value="Genomic_DNA"/>
</dbReference>
<sequence>MFLETVPWTHSQVIVVSGTFPNPCGHAILNAGGVGGHYFHIAGDGNDRPYYMDEAGYRRYLKESRKTELQRKSIKITKPEAMQRKFDELASKDWLWGVLPHNCAAFIEELVKAGGSDTGLYTNCLALEDWK</sequence>
<evidence type="ECO:0000313" key="1">
    <source>
        <dbReference type="EMBL" id="MBB5020043.1"/>
    </source>
</evidence>
<dbReference type="Proteomes" id="UP000575898">
    <property type="component" value="Unassembled WGS sequence"/>
</dbReference>
<organism evidence="1 2">
    <name type="scientific">Chitinivorax tropicus</name>
    <dbReference type="NCBI Taxonomy" id="714531"/>
    <lineage>
        <taxon>Bacteria</taxon>
        <taxon>Pseudomonadati</taxon>
        <taxon>Pseudomonadota</taxon>
        <taxon>Betaproteobacteria</taxon>
        <taxon>Chitinivorax</taxon>
    </lineage>
</organism>
<proteinExistence type="predicted"/>
<dbReference type="AlphaFoldDB" id="A0A840MUP1"/>
<comment type="caution">
    <text evidence="1">The sequence shown here is derived from an EMBL/GenBank/DDBJ whole genome shotgun (WGS) entry which is preliminary data.</text>
</comment>
<reference evidence="1 2" key="1">
    <citation type="submission" date="2020-08" db="EMBL/GenBank/DDBJ databases">
        <title>Genomic Encyclopedia of Type Strains, Phase IV (KMG-IV): sequencing the most valuable type-strain genomes for metagenomic binning, comparative biology and taxonomic classification.</title>
        <authorList>
            <person name="Goeker M."/>
        </authorList>
    </citation>
    <scope>NUCLEOTIDE SEQUENCE [LARGE SCALE GENOMIC DNA]</scope>
    <source>
        <strain evidence="1 2">DSM 27165</strain>
    </source>
</reference>
<name>A0A840MUP1_9PROT</name>
<gene>
    <name evidence="1" type="ORF">HNQ59_003351</name>
</gene>
<evidence type="ECO:0000313" key="2">
    <source>
        <dbReference type="Proteomes" id="UP000575898"/>
    </source>
</evidence>
<dbReference type="RefSeq" id="WP_184041452.1">
    <property type="nucleotide sequence ID" value="NZ_JACHHY010000023.1"/>
</dbReference>
<accession>A0A840MUP1</accession>
<evidence type="ECO:0008006" key="3">
    <source>
        <dbReference type="Google" id="ProtNLM"/>
    </source>
</evidence>